<proteinExistence type="predicted"/>
<dbReference type="EMBL" id="MF036690">
    <property type="protein sequence ID" value="ARW57629.1"/>
    <property type="molecule type" value="Genomic_DNA"/>
</dbReference>
<accession>A0A1Z1LXR0</accession>
<keyword evidence="2" id="KW-1185">Reference proteome</keyword>
<evidence type="ECO:0000313" key="2">
    <source>
        <dbReference type="Proteomes" id="UP000225148"/>
    </source>
</evidence>
<dbReference type="RefSeq" id="YP_009609531.1">
    <property type="nucleotide sequence ID" value="NC_041996.1"/>
</dbReference>
<dbReference type="KEGG" id="vg:40085615"/>
<organism evidence="1 2">
    <name type="scientific">Serratia phage CHI14</name>
    <dbReference type="NCBI Taxonomy" id="2006941"/>
    <lineage>
        <taxon>Viruses</taxon>
        <taxon>Duplodnaviria</taxon>
        <taxon>Heunggongvirae</taxon>
        <taxon>Uroviricota</taxon>
        <taxon>Caudoviricetes</taxon>
        <taxon>Pantevenvirales</taxon>
        <taxon>Straboviridae</taxon>
        <taxon>Tevenvirinae</taxon>
        <taxon>Winklervirus</taxon>
        <taxon>Winklervirus chi14</taxon>
    </lineage>
</organism>
<reference evidence="1 2" key="1">
    <citation type="submission" date="2017-04" db="EMBL/GenBank/DDBJ databases">
        <title>Environmental T4-family bacteriophages evolve to escape abortive infection via multiple routes in a bacterial host employing altruistic suicide through Type III toxin-antitoxin systems.</title>
        <authorList>
            <person name="Chen B."/>
            <person name="Salmond G.P.C."/>
            <person name="Akusobi C."/>
            <person name="Fang X."/>
        </authorList>
    </citation>
    <scope>NUCLEOTIDE SEQUENCE [LARGE SCALE GENOMIC DNA]</scope>
</reference>
<dbReference type="Proteomes" id="UP000225148">
    <property type="component" value="Segment"/>
</dbReference>
<protein>
    <submittedName>
        <fullName evidence="1">Uncharacterized protein</fullName>
    </submittedName>
</protein>
<dbReference type="GeneID" id="40085615"/>
<name>A0A1Z1LXR0_9CAUD</name>
<sequence>MIASNLLAKRIFSQYKDLFTEGKQYQIEKISPNGQMVLVLTDEGEYSHISVNNSVFGEFEVQER</sequence>
<evidence type="ECO:0000313" key="1">
    <source>
        <dbReference type="EMBL" id="ARW57629.1"/>
    </source>
</evidence>